<comment type="caution">
    <text evidence="2">The sequence shown here is derived from an EMBL/GenBank/DDBJ whole genome shotgun (WGS) entry which is preliminary data.</text>
</comment>
<feature type="chain" id="PRO_5046836338" description="Lipoprotein" evidence="1">
    <location>
        <begin position="21"/>
        <end position="599"/>
    </location>
</feature>
<keyword evidence="1" id="KW-0732">Signal</keyword>
<sequence>MMVRLCGFGFLISVMVLLSACEDVTQSSAVSVSPQPTSPEASAIISTAPVESVQSWVRIKLQNLIFGEQNSSEGRVFQEWKAADVPQEPFQVVYQLEDVSVNATFANLSEEERNQLTDHIRVDGNVEWKVDKSGNSTNQLSIRFHQGSTPFVLRVGDLPAMTFVRKEPVSYAFNPSAGCDVPHLIVWAQEYAPRLLIPEGERSVELVFSEEMREDLPMTMEGVPVAAKWVDTKHLLIQLDNMRAGENGKRELFLRMDNLRDLGGNRLGAGRENLLVQQVPSTTWRYFQSGETAGGGPRDLFYDQLIVSDDRQTYVGIVRLGGSMGDGDGTSYAFILEQKGKEPVVIENVFYSTIEPDNQPIQWMDDKTLIYASYYGVYAYDIEKREKRMLHEADPEEAHNINYASYDTTRGLLHLLTYENRHETSGLERLTYASGDSMPQRTQDYTTTVEVAKYSALDMTISPTADGTYWTRIQDGVPYTDYERNSGAKFTAKGITRLVTKQGVYLQQFEKGEYQLQASAWILWQPGQAAKKIAPLPEGSFIFASGEDLFARQVDSYVIYDRARNKWASWQAPNGEKTAEPVRGKDGMYRTTVERIVKQ</sequence>
<evidence type="ECO:0000256" key="1">
    <source>
        <dbReference type="SAM" id="SignalP"/>
    </source>
</evidence>
<organism evidence="2 3">
    <name type="scientific">Paenibacillus plantarum</name>
    <dbReference type="NCBI Taxonomy" id="2654975"/>
    <lineage>
        <taxon>Bacteria</taxon>
        <taxon>Bacillati</taxon>
        <taxon>Bacillota</taxon>
        <taxon>Bacilli</taxon>
        <taxon>Bacillales</taxon>
        <taxon>Paenibacillaceae</taxon>
        <taxon>Paenibacillus</taxon>
    </lineage>
</organism>
<dbReference type="EMBL" id="WHNY01000042">
    <property type="protein sequence ID" value="NOU65307.1"/>
    <property type="molecule type" value="Genomic_DNA"/>
</dbReference>
<protein>
    <recommendedName>
        <fullName evidence="4">Lipoprotein</fullName>
    </recommendedName>
</protein>
<evidence type="ECO:0008006" key="4">
    <source>
        <dbReference type="Google" id="ProtNLM"/>
    </source>
</evidence>
<dbReference type="Proteomes" id="UP000653578">
    <property type="component" value="Unassembled WGS sequence"/>
</dbReference>
<keyword evidence="3" id="KW-1185">Reference proteome</keyword>
<proteinExistence type="predicted"/>
<evidence type="ECO:0000313" key="2">
    <source>
        <dbReference type="EMBL" id="NOU65307.1"/>
    </source>
</evidence>
<reference evidence="2 3" key="1">
    <citation type="submission" date="2019-10" db="EMBL/GenBank/DDBJ databases">
        <title>Description of Paenibacillus humi sp. nov.</title>
        <authorList>
            <person name="Carlier A."/>
            <person name="Qi S."/>
        </authorList>
    </citation>
    <scope>NUCLEOTIDE SEQUENCE [LARGE SCALE GENOMIC DNA]</scope>
    <source>
        <strain evidence="2 3">LMG 31461</strain>
    </source>
</reference>
<feature type="signal peptide" evidence="1">
    <location>
        <begin position="1"/>
        <end position="20"/>
    </location>
</feature>
<accession>A0ABX1XA34</accession>
<dbReference type="PROSITE" id="PS51257">
    <property type="entry name" value="PROKAR_LIPOPROTEIN"/>
    <property type="match status" value="1"/>
</dbReference>
<gene>
    <name evidence="2" type="ORF">GC096_14800</name>
</gene>
<dbReference type="RefSeq" id="WP_171631256.1">
    <property type="nucleotide sequence ID" value="NZ_WHNY01000042.1"/>
</dbReference>
<name>A0ABX1XA34_9BACL</name>
<evidence type="ECO:0000313" key="3">
    <source>
        <dbReference type="Proteomes" id="UP000653578"/>
    </source>
</evidence>